<evidence type="ECO:0000256" key="5">
    <source>
        <dbReference type="SAM" id="MobiDB-lite"/>
    </source>
</evidence>
<comment type="caution">
    <text evidence="7">The sequence shown here is derived from an EMBL/GenBank/DDBJ whole genome shotgun (WGS) entry which is preliminary data.</text>
</comment>
<comment type="subcellular location">
    <subcellularLocation>
        <location evidence="1">Membrane</location>
        <topology evidence="1">Multi-pass membrane protein</topology>
    </subcellularLocation>
</comment>
<keyword evidence="3 6" id="KW-1133">Transmembrane helix</keyword>
<gene>
    <name evidence="7" type="ORF">RMCN_1073</name>
</gene>
<name>A0ABQ0KEG1_MYCNV</name>
<keyword evidence="8" id="KW-1185">Reference proteome</keyword>
<evidence type="ECO:0000256" key="3">
    <source>
        <dbReference type="ARBA" id="ARBA00022989"/>
    </source>
</evidence>
<sequence length="78" mass="8271">MLVAQSTETWMSNALSITVLAGLGLNAAIGWWWADPVVALVVALLAAHSGREAWREADEATNPARATTPSGPDRLETN</sequence>
<proteinExistence type="predicted"/>
<reference evidence="7 8" key="1">
    <citation type="journal article" date="2016" name="Genome Announc.">
        <title>Draft Genome Sequences of Five Rapidly Growing Mycobacterium Species, M. thermoresistibile, M. fortuitum subsp. acetamidolyticum, M. canariasense, M. brisbanense, and M. novocastrense.</title>
        <authorList>
            <person name="Katahira K."/>
            <person name="Ogura Y."/>
            <person name="Gotoh Y."/>
            <person name="Hayashi T."/>
        </authorList>
    </citation>
    <scope>NUCLEOTIDE SEQUENCE [LARGE SCALE GENOMIC DNA]</scope>
    <source>
        <strain evidence="7 8">JCM18114</strain>
    </source>
</reference>
<evidence type="ECO:0000256" key="2">
    <source>
        <dbReference type="ARBA" id="ARBA00022692"/>
    </source>
</evidence>
<feature type="transmembrane region" description="Helical" evidence="6">
    <location>
        <begin position="12"/>
        <end position="34"/>
    </location>
</feature>
<accession>A0ABQ0KEG1</accession>
<keyword evidence="2 6" id="KW-0812">Transmembrane</keyword>
<keyword evidence="4 6" id="KW-0472">Membrane</keyword>
<dbReference type="Gene3D" id="1.20.1510.10">
    <property type="entry name" value="Cation efflux protein transmembrane domain"/>
    <property type="match status" value="1"/>
</dbReference>
<organism evidence="7 8">
    <name type="scientific">Mycolicibacterium novocastrense</name>
    <name type="common">Mycobacterium novocastrense</name>
    <dbReference type="NCBI Taxonomy" id="59813"/>
    <lineage>
        <taxon>Bacteria</taxon>
        <taxon>Bacillati</taxon>
        <taxon>Actinomycetota</taxon>
        <taxon>Actinomycetes</taxon>
        <taxon>Mycobacteriales</taxon>
        <taxon>Mycobacteriaceae</taxon>
        <taxon>Mycolicibacterium</taxon>
    </lineage>
</organism>
<evidence type="ECO:0000313" key="8">
    <source>
        <dbReference type="Proteomes" id="UP000069773"/>
    </source>
</evidence>
<dbReference type="Proteomes" id="UP000069773">
    <property type="component" value="Unassembled WGS sequence"/>
</dbReference>
<evidence type="ECO:0000256" key="6">
    <source>
        <dbReference type="SAM" id="Phobius"/>
    </source>
</evidence>
<dbReference type="EMBL" id="BCTA01000018">
    <property type="protein sequence ID" value="GAT07940.1"/>
    <property type="molecule type" value="Genomic_DNA"/>
</dbReference>
<protein>
    <submittedName>
        <fullName evidence="7">Integral membrane protein</fullName>
    </submittedName>
</protein>
<evidence type="ECO:0000256" key="4">
    <source>
        <dbReference type="ARBA" id="ARBA00023136"/>
    </source>
</evidence>
<dbReference type="InterPro" id="IPR027469">
    <property type="entry name" value="Cation_efflux_TMD_sf"/>
</dbReference>
<evidence type="ECO:0000313" key="7">
    <source>
        <dbReference type="EMBL" id="GAT07940.1"/>
    </source>
</evidence>
<feature type="region of interest" description="Disordered" evidence="5">
    <location>
        <begin position="54"/>
        <end position="78"/>
    </location>
</feature>
<evidence type="ECO:0000256" key="1">
    <source>
        <dbReference type="ARBA" id="ARBA00004141"/>
    </source>
</evidence>
<dbReference type="SUPFAM" id="SSF161111">
    <property type="entry name" value="Cation efflux protein transmembrane domain-like"/>
    <property type="match status" value="1"/>
</dbReference>